<dbReference type="Pfam" id="PF01402">
    <property type="entry name" value="RHH_1"/>
    <property type="match status" value="1"/>
</dbReference>
<accession>A0A6N9YN63</accession>
<evidence type="ECO:0000313" key="3">
    <source>
        <dbReference type="Proteomes" id="UP000469185"/>
    </source>
</evidence>
<dbReference type="AlphaFoldDB" id="A0A6N9YN63"/>
<evidence type="ECO:0000259" key="1">
    <source>
        <dbReference type="Pfam" id="PF01402"/>
    </source>
</evidence>
<comment type="caution">
    <text evidence="2">The sequence shown here is derived from an EMBL/GenBank/DDBJ whole genome shotgun (WGS) entry which is preliminary data.</text>
</comment>
<dbReference type="GO" id="GO:0006355">
    <property type="term" value="P:regulation of DNA-templated transcription"/>
    <property type="evidence" value="ECO:0007669"/>
    <property type="project" value="InterPro"/>
</dbReference>
<sequence>MTEHIAYAATGEHLLFRSLDKLARRLGGTSWEPGDPAAKGLQTIVIYRGRRPNRTEVTTVKVPAEALDVADQPQRHGRPNTGTLINGVRLPDELLAEVDAYATAEGLSRAAAVRALLTHAVNDLKR</sequence>
<gene>
    <name evidence="2" type="ORF">G1H11_14075</name>
</gene>
<proteinExistence type="predicted"/>
<dbReference type="InterPro" id="IPR002145">
    <property type="entry name" value="CopG"/>
</dbReference>
<dbReference type="Proteomes" id="UP000469185">
    <property type="component" value="Unassembled WGS sequence"/>
</dbReference>
<dbReference type="SUPFAM" id="SSF47598">
    <property type="entry name" value="Ribbon-helix-helix"/>
    <property type="match status" value="1"/>
</dbReference>
<dbReference type="InterPro" id="IPR010985">
    <property type="entry name" value="Ribbon_hlx_hlx"/>
</dbReference>
<dbReference type="RefSeq" id="WP_163819222.1">
    <property type="nucleotide sequence ID" value="NZ_JAAGOB010000007.1"/>
</dbReference>
<protein>
    <submittedName>
        <fullName evidence="2">Ribbon-helix-helix protein, CopG family</fullName>
    </submittedName>
</protein>
<reference evidence="2 3" key="1">
    <citation type="submission" date="2020-02" db="EMBL/GenBank/DDBJ databases">
        <authorList>
            <person name="Li X.-J."/>
            <person name="Feng X.-M."/>
        </authorList>
    </citation>
    <scope>NUCLEOTIDE SEQUENCE [LARGE SCALE GENOMIC DNA]</scope>
    <source>
        <strain evidence="2 3">CGMCC 4.7225</strain>
    </source>
</reference>
<feature type="domain" description="Ribbon-helix-helix protein CopG" evidence="1">
    <location>
        <begin position="88"/>
        <end position="121"/>
    </location>
</feature>
<name>A0A6N9YN63_9ACTN</name>
<dbReference type="CDD" id="cd22231">
    <property type="entry name" value="RHH_NikR_HicB-like"/>
    <property type="match status" value="1"/>
</dbReference>
<dbReference type="EMBL" id="JAAGOB010000007">
    <property type="protein sequence ID" value="NED96433.1"/>
    <property type="molecule type" value="Genomic_DNA"/>
</dbReference>
<organism evidence="2 3">
    <name type="scientific">Phytoactinopolyspora alkaliphila</name>
    <dbReference type="NCBI Taxonomy" id="1783498"/>
    <lineage>
        <taxon>Bacteria</taxon>
        <taxon>Bacillati</taxon>
        <taxon>Actinomycetota</taxon>
        <taxon>Actinomycetes</taxon>
        <taxon>Jiangellales</taxon>
        <taxon>Jiangellaceae</taxon>
        <taxon>Phytoactinopolyspora</taxon>
    </lineage>
</organism>
<evidence type="ECO:0000313" key="2">
    <source>
        <dbReference type="EMBL" id="NED96433.1"/>
    </source>
</evidence>
<keyword evidence="3" id="KW-1185">Reference proteome</keyword>